<evidence type="ECO:0000313" key="1">
    <source>
        <dbReference type="EMBL" id="MPM80646.1"/>
    </source>
</evidence>
<dbReference type="SUPFAM" id="SSF51556">
    <property type="entry name" value="Metallo-dependent hydrolases"/>
    <property type="match status" value="1"/>
</dbReference>
<dbReference type="AlphaFoldDB" id="A0A645CU52"/>
<organism evidence="1">
    <name type="scientific">bioreactor metagenome</name>
    <dbReference type="NCBI Taxonomy" id="1076179"/>
    <lineage>
        <taxon>unclassified sequences</taxon>
        <taxon>metagenomes</taxon>
        <taxon>ecological metagenomes</taxon>
    </lineage>
</organism>
<dbReference type="PANTHER" id="PTHR10443:SF12">
    <property type="entry name" value="DIPEPTIDASE"/>
    <property type="match status" value="1"/>
</dbReference>
<dbReference type="Gene3D" id="3.20.20.140">
    <property type="entry name" value="Metal-dependent hydrolases"/>
    <property type="match status" value="1"/>
</dbReference>
<proteinExistence type="predicted"/>
<dbReference type="InterPro" id="IPR008257">
    <property type="entry name" value="Pept_M19"/>
</dbReference>
<accession>A0A645CU52</accession>
<dbReference type="Pfam" id="PF01244">
    <property type="entry name" value="Peptidase_M19"/>
    <property type="match status" value="1"/>
</dbReference>
<dbReference type="EMBL" id="VSSQ01030213">
    <property type="protein sequence ID" value="MPM80646.1"/>
    <property type="molecule type" value="Genomic_DNA"/>
</dbReference>
<evidence type="ECO:0008006" key="2">
    <source>
        <dbReference type="Google" id="ProtNLM"/>
    </source>
</evidence>
<dbReference type="GO" id="GO:0070573">
    <property type="term" value="F:metallodipeptidase activity"/>
    <property type="evidence" value="ECO:0007669"/>
    <property type="project" value="InterPro"/>
</dbReference>
<name>A0A645CU52_9ZZZZ</name>
<dbReference type="PANTHER" id="PTHR10443">
    <property type="entry name" value="MICROSOMAL DIPEPTIDASE"/>
    <property type="match status" value="1"/>
</dbReference>
<dbReference type="GO" id="GO:0006508">
    <property type="term" value="P:proteolysis"/>
    <property type="evidence" value="ECO:0007669"/>
    <property type="project" value="InterPro"/>
</dbReference>
<comment type="caution">
    <text evidence="1">The sequence shown here is derived from an EMBL/GenBank/DDBJ whole genome shotgun (WGS) entry which is preliminary data.</text>
</comment>
<dbReference type="InterPro" id="IPR032466">
    <property type="entry name" value="Metal_Hydrolase"/>
</dbReference>
<gene>
    <name evidence="1" type="ORF">SDC9_127696</name>
</gene>
<protein>
    <recommendedName>
        <fullName evidence="2">Membrane dipeptidase</fullName>
    </recommendedName>
</protein>
<reference evidence="1" key="1">
    <citation type="submission" date="2019-08" db="EMBL/GenBank/DDBJ databases">
        <authorList>
            <person name="Kucharzyk K."/>
            <person name="Murdoch R.W."/>
            <person name="Higgins S."/>
            <person name="Loffler F."/>
        </authorList>
    </citation>
    <scope>NUCLEOTIDE SEQUENCE</scope>
</reference>
<dbReference type="PROSITE" id="PS51365">
    <property type="entry name" value="RENAL_DIPEPTIDASE_2"/>
    <property type="match status" value="1"/>
</dbReference>
<sequence>MEPLLLAFSRLGLRIMEIGYNYRSFAADGCFSPSNAGLSDNGPELIRLMEKYGITVDLSHIGERSALEASELAQKPQIYSHSNPRALFDHPRNISDEQAKKCAATGGVIGVSGYNVTLWDGKRFPNIDSFVDCIAYYCDLLGPEHVGVGMDTTATEGCYPRDEILYFNRLVRQVSGKNAVAYQSFLQGRPAPLGNCVEGLMCLANWVRLVDRMLQRGFSAEEIRQIGGENWLRVFRATWPH</sequence>